<reference evidence="1 2" key="1">
    <citation type="journal article" date="2015" name="Proc. Natl. Acad. Sci. U.S.A.">
        <title>The resurrection genome of Boea hygrometrica: A blueprint for survival of dehydration.</title>
        <authorList>
            <person name="Xiao L."/>
            <person name="Yang G."/>
            <person name="Zhang L."/>
            <person name="Yang X."/>
            <person name="Zhao S."/>
            <person name="Ji Z."/>
            <person name="Zhou Q."/>
            <person name="Hu M."/>
            <person name="Wang Y."/>
            <person name="Chen M."/>
            <person name="Xu Y."/>
            <person name="Jin H."/>
            <person name="Xiao X."/>
            <person name="Hu G."/>
            <person name="Bao F."/>
            <person name="Hu Y."/>
            <person name="Wan P."/>
            <person name="Li L."/>
            <person name="Deng X."/>
            <person name="Kuang T."/>
            <person name="Xiang C."/>
            <person name="Zhu J.K."/>
            <person name="Oliver M.J."/>
            <person name="He Y."/>
        </authorList>
    </citation>
    <scope>NUCLEOTIDE SEQUENCE [LARGE SCALE GENOMIC DNA]</scope>
    <source>
        <strain evidence="2">cv. XS01</strain>
    </source>
</reference>
<accession>A0A2Z7D5A8</accession>
<dbReference type="AlphaFoldDB" id="A0A2Z7D5A8"/>
<keyword evidence="2" id="KW-1185">Reference proteome</keyword>
<name>A0A2Z7D5A8_9LAMI</name>
<organism evidence="1 2">
    <name type="scientific">Dorcoceras hygrometricum</name>
    <dbReference type="NCBI Taxonomy" id="472368"/>
    <lineage>
        <taxon>Eukaryota</taxon>
        <taxon>Viridiplantae</taxon>
        <taxon>Streptophyta</taxon>
        <taxon>Embryophyta</taxon>
        <taxon>Tracheophyta</taxon>
        <taxon>Spermatophyta</taxon>
        <taxon>Magnoliopsida</taxon>
        <taxon>eudicotyledons</taxon>
        <taxon>Gunneridae</taxon>
        <taxon>Pentapetalae</taxon>
        <taxon>asterids</taxon>
        <taxon>lamiids</taxon>
        <taxon>Lamiales</taxon>
        <taxon>Gesneriaceae</taxon>
        <taxon>Didymocarpoideae</taxon>
        <taxon>Trichosporeae</taxon>
        <taxon>Loxocarpinae</taxon>
        <taxon>Dorcoceras</taxon>
    </lineage>
</organism>
<dbReference type="Proteomes" id="UP000250235">
    <property type="component" value="Unassembled WGS sequence"/>
</dbReference>
<gene>
    <name evidence="1" type="ORF">F511_36500</name>
</gene>
<evidence type="ECO:0000313" key="1">
    <source>
        <dbReference type="EMBL" id="KZV52306.1"/>
    </source>
</evidence>
<proteinExistence type="predicted"/>
<protein>
    <submittedName>
        <fullName evidence="1">Uncharacterized protein</fullName>
    </submittedName>
</protein>
<evidence type="ECO:0000313" key="2">
    <source>
        <dbReference type="Proteomes" id="UP000250235"/>
    </source>
</evidence>
<dbReference type="EMBL" id="KQ991118">
    <property type="protein sequence ID" value="KZV52306.1"/>
    <property type="molecule type" value="Genomic_DNA"/>
</dbReference>
<sequence length="260" mass="28847">MVSNMTKEAPKGWGQTVIQRTHRYVLCNACLSAKDNGYQDRRSTAWAVNTKNGYTIDSAGATQGVCLNGITEVATSSRAWGLPGRSQWKTEIVAHWPSKIEALFLGQFAIWTPLKVSKTRALEILWKEGGVETYNDTLVIRAIDSGSSVNVLFIGDMDQTELGEHRVDPVKTPIFEFTMVDVPSSYYVILGRPAMATFMDVEVRVKQKATKAQCSSHLNARGSEHVRLVEEDFQMTMEKEGEEVVLVPPPPTTHSIVKVS</sequence>